<gene>
    <name evidence="1" type="ORF">NUW58_g950</name>
</gene>
<dbReference type="EMBL" id="JAPDGR010000093">
    <property type="protein sequence ID" value="KAJ2996512.1"/>
    <property type="molecule type" value="Genomic_DNA"/>
</dbReference>
<accession>A0ACC1PQ22</accession>
<keyword evidence="2" id="KW-1185">Reference proteome</keyword>
<dbReference type="Proteomes" id="UP001143856">
    <property type="component" value="Unassembled WGS sequence"/>
</dbReference>
<organism evidence="1 2">
    <name type="scientific">Xylaria curta</name>
    <dbReference type="NCBI Taxonomy" id="42375"/>
    <lineage>
        <taxon>Eukaryota</taxon>
        <taxon>Fungi</taxon>
        <taxon>Dikarya</taxon>
        <taxon>Ascomycota</taxon>
        <taxon>Pezizomycotina</taxon>
        <taxon>Sordariomycetes</taxon>
        <taxon>Xylariomycetidae</taxon>
        <taxon>Xylariales</taxon>
        <taxon>Xylariaceae</taxon>
        <taxon>Xylaria</taxon>
    </lineage>
</organism>
<sequence>MVKLNLALAAAIVAHGAIAATVDEQSLFANLLKRQEPGTPKYKCHEACGGAILAARAAGDDVCKDDAFLSNYNSCLKCAGPGNFDIWNIYGRTLSGFGESCGLSTTPEAGNSGGAESTTPAAPTSTEAAEPSITSSVADPTTTPDQATTASPEPTSSGPAEPGHFQLRRPAQGR</sequence>
<evidence type="ECO:0000313" key="1">
    <source>
        <dbReference type="EMBL" id="KAJ2996512.1"/>
    </source>
</evidence>
<comment type="caution">
    <text evidence="1">The sequence shown here is derived from an EMBL/GenBank/DDBJ whole genome shotgun (WGS) entry which is preliminary data.</text>
</comment>
<protein>
    <submittedName>
        <fullName evidence="1">Uncharacterized protein</fullName>
    </submittedName>
</protein>
<evidence type="ECO:0000313" key="2">
    <source>
        <dbReference type="Proteomes" id="UP001143856"/>
    </source>
</evidence>
<name>A0ACC1PQ22_9PEZI</name>
<reference evidence="1" key="1">
    <citation type="submission" date="2022-10" db="EMBL/GenBank/DDBJ databases">
        <title>Genome Sequence of Xylaria curta.</title>
        <authorList>
            <person name="Buettner E."/>
        </authorList>
    </citation>
    <scope>NUCLEOTIDE SEQUENCE</scope>
    <source>
        <strain evidence="1">Babe10</strain>
    </source>
</reference>
<proteinExistence type="predicted"/>